<accession>A0ABR4AQC7</accession>
<evidence type="ECO:0000313" key="2">
    <source>
        <dbReference type="EMBL" id="KAL2047328.1"/>
    </source>
</evidence>
<evidence type="ECO:0008006" key="4">
    <source>
        <dbReference type="Google" id="ProtNLM"/>
    </source>
</evidence>
<sequence length="344" mass="37455">MSWRGKAEDMGHVEEIGPSGKHGFGLKLKAHLRRFWWLYLILFVACTLILVFCLLYVAFPHISQHNINDSTLTIQSLVLLNPTPDSFHLVQTSVVGNGSPYHPNMDAFNASLSLDGAAPYAYVEIPQIHATAQATTVVDQDVKITDLDAFNAYNVAVLQNENVKLKVKGRTALHEMGFPTATVNYDKSVTMKGLNKLTGFNVTNFSIELTPEADGTNMIGTVYIPNPTVMTISMGNVTFNNYIANTPTFIGTTTLTNLTLHPGNNTLPMRSQINQSLVITQLLSTFKDGMLPIDIVGNSSIYNGQHLPYVEEAFKSVTQHITLNAGAALKAVGFDLSKAGGSPP</sequence>
<comment type="caution">
    <text evidence="2">The sequence shown here is derived from an EMBL/GenBank/DDBJ whole genome shotgun (WGS) entry which is preliminary data.</text>
</comment>
<dbReference type="EMBL" id="JBEFKJ010000003">
    <property type="protein sequence ID" value="KAL2047328.1"/>
    <property type="molecule type" value="Genomic_DNA"/>
</dbReference>
<dbReference type="Pfam" id="PF12505">
    <property type="entry name" value="DUF3712"/>
    <property type="match status" value="1"/>
</dbReference>
<proteinExistence type="predicted"/>
<keyword evidence="1" id="KW-0472">Membrane</keyword>
<name>A0ABR4AQC7_9LECA</name>
<dbReference type="InterPro" id="IPR022185">
    <property type="entry name" value="DUF3712"/>
</dbReference>
<dbReference type="PANTHER" id="PTHR35895:SF1">
    <property type="entry name" value="LIPID-BINDING SERUM GLYCOPROTEIN C-TERMINAL DOMAIN-CONTAINING PROTEIN"/>
    <property type="match status" value="1"/>
</dbReference>
<keyword evidence="1" id="KW-0812">Transmembrane</keyword>
<reference evidence="2 3" key="1">
    <citation type="submission" date="2024-09" db="EMBL/GenBank/DDBJ databases">
        <title>Rethinking Asexuality: The Enigmatic Case of Functional Sexual Genes in Lepraria (Stereocaulaceae).</title>
        <authorList>
            <person name="Doellman M."/>
            <person name="Sun Y."/>
            <person name="Barcenas-Pena A."/>
            <person name="Lumbsch H.T."/>
            <person name="Grewe F."/>
        </authorList>
    </citation>
    <scope>NUCLEOTIDE SEQUENCE [LARGE SCALE GENOMIC DNA]</scope>
    <source>
        <strain evidence="2 3">Mercado 3170</strain>
    </source>
</reference>
<dbReference type="InterPro" id="IPR046368">
    <property type="entry name" value="Tag1"/>
</dbReference>
<evidence type="ECO:0000256" key="1">
    <source>
        <dbReference type="SAM" id="Phobius"/>
    </source>
</evidence>
<protein>
    <recommendedName>
        <fullName evidence="4">Late embryogenesis abundant protein LEA-2 subgroup domain-containing protein</fullName>
    </recommendedName>
</protein>
<gene>
    <name evidence="2" type="ORF">N7G274_001349</name>
</gene>
<dbReference type="Proteomes" id="UP001590950">
    <property type="component" value="Unassembled WGS sequence"/>
</dbReference>
<keyword evidence="1" id="KW-1133">Transmembrane helix</keyword>
<feature type="transmembrane region" description="Helical" evidence="1">
    <location>
        <begin position="36"/>
        <end position="59"/>
    </location>
</feature>
<evidence type="ECO:0000313" key="3">
    <source>
        <dbReference type="Proteomes" id="UP001590950"/>
    </source>
</evidence>
<organism evidence="2 3">
    <name type="scientific">Stereocaulon virgatum</name>
    <dbReference type="NCBI Taxonomy" id="373712"/>
    <lineage>
        <taxon>Eukaryota</taxon>
        <taxon>Fungi</taxon>
        <taxon>Dikarya</taxon>
        <taxon>Ascomycota</taxon>
        <taxon>Pezizomycotina</taxon>
        <taxon>Lecanoromycetes</taxon>
        <taxon>OSLEUM clade</taxon>
        <taxon>Lecanoromycetidae</taxon>
        <taxon>Lecanorales</taxon>
        <taxon>Lecanorineae</taxon>
        <taxon>Stereocaulaceae</taxon>
        <taxon>Stereocaulon</taxon>
    </lineage>
</organism>
<dbReference type="PANTHER" id="PTHR35895">
    <property type="entry name" value="CHROMOSOME 16, WHOLE GENOME SHOTGUN SEQUENCE"/>
    <property type="match status" value="1"/>
</dbReference>
<keyword evidence="3" id="KW-1185">Reference proteome</keyword>